<comment type="subcellular location">
    <subcellularLocation>
        <location evidence="1">Cell membrane</location>
        <topology evidence="1">Multi-pass membrane protein</topology>
    </subcellularLocation>
</comment>
<feature type="transmembrane region" description="Helical" evidence="7">
    <location>
        <begin position="12"/>
        <end position="30"/>
    </location>
</feature>
<dbReference type="RefSeq" id="WP_120799012.1">
    <property type="nucleotide sequence ID" value="NZ_RBXL01000001.1"/>
</dbReference>
<evidence type="ECO:0000256" key="1">
    <source>
        <dbReference type="ARBA" id="ARBA00004651"/>
    </source>
</evidence>
<dbReference type="Proteomes" id="UP000274556">
    <property type="component" value="Unassembled WGS sequence"/>
</dbReference>
<dbReference type="PANTHER" id="PTHR43663:SF1">
    <property type="entry name" value="CHROMATE TRANSPORTER"/>
    <property type="match status" value="1"/>
</dbReference>
<feature type="transmembrane region" description="Helical" evidence="7">
    <location>
        <begin position="50"/>
        <end position="72"/>
    </location>
</feature>
<keyword evidence="6 7" id="KW-0472">Membrane</keyword>
<sequence>MSDTLKELIELLNVFAMLSLMAVGGGTAVIPEMEHQTVAVHHWVTSTQFASIYSLGQLAPGPNMSMVGIIGYHAAGAAGFFLVLFAFYFPACMLTYVVSHIWDSYRDNPWRDAVQRGLAPITIGLMLAGVYAVGKTASFNLDRPLWFNGVTLGFGLAIVLLLFWKRINPAILILACGAIGWYVLR</sequence>
<dbReference type="OrthoDB" id="556585at2"/>
<organism evidence="8 9">
    <name type="scientific">Thiocapsa rosea</name>
    <dbReference type="NCBI Taxonomy" id="69360"/>
    <lineage>
        <taxon>Bacteria</taxon>
        <taxon>Pseudomonadati</taxon>
        <taxon>Pseudomonadota</taxon>
        <taxon>Gammaproteobacteria</taxon>
        <taxon>Chromatiales</taxon>
        <taxon>Chromatiaceae</taxon>
        <taxon>Thiocapsa</taxon>
    </lineage>
</organism>
<dbReference type="Pfam" id="PF02417">
    <property type="entry name" value="Chromate_transp"/>
    <property type="match status" value="1"/>
</dbReference>
<dbReference type="AlphaFoldDB" id="A0A495VDU5"/>
<proteinExistence type="inferred from homology"/>
<dbReference type="EMBL" id="RBXL01000001">
    <property type="protein sequence ID" value="RKT46970.1"/>
    <property type="molecule type" value="Genomic_DNA"/>
</dbReference>
<keyword evidence="4 7" id="KW-0812">Transmembrane</keyword>
<keyword evidence="5 7" id="KW-1133">Transmembrane helix</keyword>
<keyword evidence="9" id="KW-1185">Reference proteome</keyword>
<keyword evidence="3" id="KW-1003">Cell membrane</keyword>
<comment type="similarity">
    <text evidence="2">Belongs to the chromate ion transporter (CHR) (TC 2.A.51) family.</text>
</comment>
<evidence type="ECO:0000313" key="9">
    <source>
        <dbReference type="Proteomes" id="UP000274556"/>
    </source>
</evidence>
<name>A0A495VDU5_9GAMM</name>
<accession>A0A495VDU5</accession>
<protein>
    <submittedName>
        <fullName evidence="8">Chromate transporter</fullName>
    </submittedName>
</protein>
<feature type="transmembrane region" description="Helical" evidence="7">
    <location>
        <begin position="114"/>
        <end position="133"/>
    </location>
</feature>
<dbReference type="GO" id="GO:0005886">
    <property type="term" value="C:plasma membrane"/>
    <property type="evidence" value="ECO:0007669"/>
    <property type="project" value="UniProtKB-SubCell"/>
</dbReference>
<reference evidence="8 9" key="1">
    <citation type="submission" date="2018-10" db="EMBL/GenBank/DDBJ databases">
        <title>Genomic Encyclopedia of Archaeal and Bacterial Type Strains, Phase II (KMG-II): from individual species to whole genera.</title>
        <authorList>
            <person name="Goeker M."/>
        </authorList>
    </citation>
    <scope>NUCLEOTIDE SEQUENCE [LARGE SCALE GENOMIC DNA]</scope>
    <source>
        <strain evidence="8 9">DSM 235</strain>
    </source>
</reference>
<gene>
    <name evidence="8" type="ORF">BDD21_4515</name>
</gene>
<evidence type="ECO:0000256" key="2">
    <source>
        <dbReference type="ARBA" id="ARBA00005262"/>
    </source>
</evidence>
<evidence type="ECO:0000256" key="5">
    <source>
        <dbReference type="ARBA" id="ARBA00022989"/>
    </source>
</evidence>
<dbReference type="GO" id="GO:0015109">
    <property type="term" value="F:chromate transmembrane transporter activity"/>
    <property type="evidence" value="ECO:0007669"/>
    <property type="project" value="InterPro"/>
</dbReference>
<evidence type="ECO:0000313" key="8">
    <source>
        <dbReference type="EMBL" id="RKT46970.1"/>
    </source>
</evidence>
<dbReference type="InterPro" id="IPR003370">
    <property type="entry name" value="Chromate_transpt"/>
</dbReference>
<feature type="transmembrane region" description="Helical" evidence="7">
    <location>
        <begin position="79"/>
        <end position="102"/>
    </location>
</feature>
<feature type="transmembrane region" description="Helical" evidence="7">
    <location>
        <begin position="145"/>
        <end position="163"/>
    </location>
</feature>
<evidence type="ECO:0000256" key="4">
    <source>
        <dbReference type="ARBA" id="ARBA00022692"/>
    </source>
</evidence>
<evidence type="ECO:0000256" key="6">
    <source>
        <dbReference type="ARBA" id="ARBA00023136"/>
    </source>
</evidence>
<dbReference type="InterPro" id="IPR052518">
    <property type="entry name" value="CHR_Transporter"/>
</dbReference>
<comment type="caution">
    <text evidence="8">The sequence shown here is derived from an EMBL/GenBank/DDBJ whole genome shotgun (WGS) entry which is preliminary data.</text>
</comment>
<dbReference type="PANTHER" id="PTHR43663">
    <property type="entry name" value="CHROMATE TRANSPORT PROTEIN-RELATED"/>
    <property type="match status" value="1"/>
</dbReference>
<evidence type="ECO:0000256" key="7">
    <source>
        <dbReference type="SAM" id="Phobius"/>
    </source>
</evidence>
<evidence type="ECO:0000256" key="3">
    <source>
        <dbReference type="ARBA" id="ARBA00022475"/>
    </source>
</evidence>
<feature type="transmembrane region" description="Helical" evidence="7">
    <location>
        <begin position="169"/>
        <end position="184"/>
    </location>
</feature>